<dbReference type="Proteomes" id="UP000297834">
    <property type="component" value="Unassembled WGS sequence"/>
</dbReference>
<dbReference type="OrthoDB" id="8905713at2"/>
<dbReference type="AlphaFoldDB" id="A0A4Y7XEG3"/>
<comment type="caution">
    <text evidence="1">The sequence shown here is derived from an EMBL/GenBank/DDBJ whole genome shotgun (WGS) entry which is preliminary data.</text>
</comment>
<evidence type="ECO:0000313" key="2">
    <source>
        <dbReference type="Proteomes" id="UP000297834"/>
    </source>
</evidence>
<sequence length="459" mass="48290">MAICTAISTVGLTACHNDHDSVPTTTNTNGMVTLSGTAATGAALKNASVTASCKNNSGFSTPVSTNDKGQWTGQVLATNLPCALQAKTADLALHSYATAAGNVNITPLTDLSIAMISRKNPADWFKQYQVLLESQLKAATDEIAKQLASKNYVLPEEFNLFNSTFAIGDAFDKMLDALMAAITSSSLKNYNALLNQVVATGSTASIPAAMPTPPNNTRSCASRKLPVTTLNSITDYSGVYKNKGTTVFNLDTATAQIIASGNTAMVTEVCGPNVLNNGTNHVLVTDKGYVTLFKDNNGKYSAETSDFGGFYGEKAAANSTPCESNGADDKLGFKNAPQDFCSFSKASSVAISSPDIYTFFNADKTQNIKITVENKAVKSVQLEDNTYAWACGVGSYAACSGITFDQRNASFVQFPFNNVVLTPVYGTQQPITIKNGLLIHSNSTTTPPVTGSCVGNTSP</sequence>
<accession>A0A4Y7XEG3</accession>
<dbReference type="EMBL" id="SNTY01000014">
    <property type="protein sequence ID" value="TEU29433.1"/>
    <property type="molecule type" value="Genomic_DNA"/>
</dbReference>
<keyword evidence="2" id="KW-1185">Reference proteome</keyword>
<evidence type="ECO:0000313" key="1">
    <source>
        <dbReference type="EMBL" id="TEU29433.1"/>
    </source>
</evidence>
<protein>
    <submittedName>
        <fullName evidence="1">Uncharacterized protein</fullName>
    </submittedName>
</protein>
<organism evidence="1 2">
    <name type="scientific">Alkanindiges illinoisensis</name>
    <dbReference type="NCBI Taxonomy" id="197183"/>
    <lineage>
        <taxon>Bacteria</taxon>
        <taxon>Pseudomonadati</taxon>
        <taxon>Pseudomonadota</taxon>
        <taxon>Gammaproteobacteria</taxon>
        <taxon>Moraxellales</taxon>
        <taxon>Moraxellaceae</taxon>
        <taxon>Alkanindiges</taxon>
    </lineage>
</organism>
<name>A0A4Y7XEG3_9GAMM</name>
<gene>
    <name evidence="1" type="ORF">E2B99_04570</name>
</gene>
<reference evidence="1 2" key="1">
    <citation type="submission" date="2019-03" db="EMBL/GenBank/DDBJ databases">
        <title>Alkanindiges illinoisensis: a potential pathogenic isolated from ascites of a gastric cancer patient with abdominal metastasis.</title>
        <authorList>
            <person name="Hu X."/>
            <person name="Yang B."/>
            <person name="Yan X."/>
            <person name="Lin L."/>
            <person name="Zhao H."/>
            <person name="Zhou F."/>
            <person name="Su B."/>
            <person name="Chen J."/>
            <person name="Rui Y."/>
            <person name="Wang Q."/>
            <person name="Zheng L."/>
        </authorList>
    </citation>
    <scope>NUCLEOTIDE SEQUENCE [LARGE SCALE GENOMIC DNA]</scope>
    <source>
        <strain evidence="1 2">NFYY 23406</strain>
    </source>
</reference>
<proteinExistence type="predicted"/>